<name>A0A445EFW3_ARAHY</name>
<dbReference type="PANTHER" id="PTHR33784:SF10">
    <property type="entry name" value="F-BOX PROTEIN"/>
    <property type="match status" value="1"/>
</dbReference>
<feature type="domain" description="Ribonuclease H1 N-terminal" evidence="1">
    <location>
        <begin position="307"/>
        <end position="348"/>
    </location>
</feature>
<dbReference type="EMBL" id="SDMP01000002">
    <property type="protein sequence ID" value="RYR74402.1"/>
    <property type="molecule type" value="Genomic_DNA"/>
</dbReference>
<accession>A0A445EFW3</accession>
<protein>
    <submittedName>
        <fullName evidence="3">Uncharacterized protein</fullName>
    </submittedName>
</protein>
<dbReference type="Pfam" id="PF23310">
    <property type="entry name" value="TPR_27"/>
    <property type="match status" value="1"/>
</dbReference>
<dbReference type="InterPro" id="IPR011320">
    <property type="entry name" value="RNase_H1_N"/>
</dbReference>
<dbReference type="PANTHER" id="PTHR33784">
    <property type="entry name" value="OS05G0482100 PROTEIN"/>
    <property type="match status" value="1"/>
</dbReference>
<evidence type="ECO:0000259" key="2">
    <source>
        <dbReference type="Pfam" id="PF23310"/>
    </source>
</evidence>
<dbReference type="InterPro" id="IPR057136">
    <property type="entry name" value="At2g35280_TPR_dom"/>
</dbReference>
<dbReference type="InterPro" id="IPR037056">
    <property type="entry name" value="RNase_H1_N_sf"/>
</dbReference>
<dbReference type="InterPro" id="IPR040338">
    <property type="entry name" value="At1g67623-like"/>
</dbReference>
<keyword evidence="4" id="KW-1185">Reference proteome</keyword>
<dbReference type="InterPro" id="IPR009027">
    <property type="entry name" value="Ribosomal_bL9/RNase_H1_N"/>
</dbReference>
<sequence length="419" mass="47436">MTIDCFSNIAFIPNDIWVAITIKVTSDSIRDLCSLRMTCKAARNAGEADIVHRSVSIPPPHATPWCWCLNPEPKRFFDRCMVAGHPELLFREALRELFIRRNENVGLQMLNSATSTGHAAATYALTMTLLLRTDDNDEKQKGLELYRKLDAAGSLADCNARCFSILTISWPGEVQMPRIEEQHTVCASAKCSTRGHMPLLYDYHRRAAERNSVHAFGGAAHIPCIQNPVLHQTKIRLAYAPCKMTHVSPTFDNFPTVGYITVAQFQFPVQITGAILVAFNHQNQPPILNILNTTIPWNLNMVRAKKKYYVVFLGRVPGIYSSWPACHSQVNEFSGNLHKSYKTFDEARMAFEQFLSARRLQTQLTNNSPLVHQIHATSIRHNPSPIPNQLLPFDEGIQEQRQIERGDNHSTFRQTNRSN</sequence>
<dbReference type="STRING" id="3818.A0A445EFW3"/>
<comment type="caution">
    <text evidence="3">The sequence shown here is derived from an EMBL/GenBank/DDBJ whole genome shotgun (WGS) entry which is preliminary data.</text>
</comment>
<dbReference type="Proteomes" id="UP000289738">
    <property type="component" value="Chromosome A02"/>
</dbReference>
<organism evidence="3 4">
    <name type="scientific">Arachis hypogaea</name>
    <name type="common">Peanut</name>
    <dbReference type="NCBI Taxonomy" id="3818"/>
    <lineage>
        <taxon>Eukaryota</taxon>
        <taxon>Viridiplantae</taxon>
        <taxon>Streptophyta</taxon>
        <taxon>Embryophyta</taxon>
        <taxon>Tracheophyta</taxon>
        <taxon>Spermatophyta</taxon>
        <taxon>Magnoliopsida</taxon>
        <taxon>eudicotyledons</taxon>
        <taxon>Gunneridae</taxon>
        <taxon>Pentapetalae</taxon>
        <taxon>rosids</taxon>
        <taxon>fabids</taxon>
        <taxon>Fabales</taxon>
        <taxon>Fabaceae</taxon>
        <taxon>Papilionoideae</taxon>
        <taxon>50 kb inversion clade</taxon>
        <taxon>dalbergioids sensu lato</taxon>
        <taxon>Dalbergieae</taxon>
        <taxon>Pterocarpus clade</taxon>
        <taxon>Arachis</taxon>
    </lineage>
</organism>
<dbReference type="SUPFAM" id="SSF55658">
    <property type="entry name" value="L9 N-domain-like"/>
    <property type="match status" value="1"/>
</dbReference>
<reference evidence="3 4" key="1">
    <citation type="submission" date="2019-01" db="EMBL/GenBank/DDBJ databases">
        <title>Sequencing of cultivated peanut Arachis hypogaea provides insights into genome evolution and oil improvement.</title>
        <authorList>
            <person name="Chen X."/>
        </authorList>
    </citation>
    <scope>NUCLEOTIDE SEQUENCE [LARGE SCALE GENOMIC DNA]</scope>
    <source>
        <strain evidence="4">cv. Fuhuasheng</strain>
        <tissue evidence="3">Leaves</tissue>
    </source>
</reference>
<dbReference type="Gene3D" id="3.40.970.10">
    <property type="entry name" value="Ribonuclease H1, N-terminal domain"/>
    <property type="match status" value="1"/>
</dbReference>
<feature type="domain" description="At2g35280-like TPR" evidence="2">
    <location>
        <begin position="62"/>
        <end position="166"/>
    </location>
</feature>
<evidence type="ECO:0000313" key="3">
    <source>
        <dbReference type="EMBL" id="RYR74402.1"/>
    </source>
</evidence>
<evidence type="ECO:0000259" key="1">
    <source>
        <dbReference type="Pfam" id="PF01693"/>
    </source>
</evidence>
<dbReference type="AlphaFoldDB" id="A0A445EFW3"/>
<gene>
    <name evidence="3" type="ORF">Ahy_A02g009104</name>
</gene>
<evidence type="ECO:0000313" key="4">
    <source>
        <dbReference type="Proteomes" id="UP000289738"/>
    </source>
</evidence>
<proteinExistence type="predicted"/>
<dbReference type="Pfam" id="PF01693">
    <property type="entry name" value="Cauli_VI"/>
    <property type="match status" value="1"/>
</dbReference>